<keyword evidence="1" id="KW-0472">Membrane</keyword>
<sequence length="107" mass="11795">MRLTEIRAETAWAHSASFVLLAIVLHTSAYVAVLTDDHPAASYCSQQRLAELATIMSPAFNGFGVGLRRARELCYTVRQSKQRPVCVCSTRPPLPLVLPKYGDKGTF</sequence>
<feature type="transmembrane region" description="Helical" evidence="1">
    <location>
        <begin position="12"/>
        <end position="33"/>
    </location>
</feature>
<keyword evidence="3" id="KW-1185">Reference proteome</keyword>
<reference evidence="2 3" key="1">
    <citation type="journal article" date="2021" name="Nat. Commun.">
        <title>Genetic determinants of endophytism in the Arabidopsis root mycobiome.</title>
        <authorList>
            <person name="Mesny F."/>
            <person name="Miyauchi S."/>
            <person name="Thiergart T."/>
            <person name="Pickel B."/>
            <person name="Atanasova L."/>
            <person name="Karlsson M."/>
            <person name="Huettel B."/>
            <person name="Barry K.W."/>
            <person name="Haridas S."/>
            <person name="Chen C."/>
            <person name="Bauer D."/>
            <person name="Andreopoulos W."/>
            <person name="Pangilinan J."/>
            <person name="LaButti K."/>
            <person name="Riley R."/>
            <person name="Lipzen A."/>
            <person name="Clum A."/>
            <person name="Drula E."/>
            <person name="Henrissat B."/>
            <person name="Kohler A."/>
            <person name="Grigoriev I.V."/>
            <person name="Martin F.M."/>
            <person name="Hacquard S."/>
        </authorList>
    </citation>
    <scope>NUCLEOTIDE SEQUENCE [LARGE SCALE GENOMIC DNA]</scope>
    <source>
        <strain evidence="2 3">MPI-CAGE-CH-0241</strain>
    </source>
</reference>
<evidence type="ECO:0000313" key="3">
    <source>
        <dbReference type="Proteomes" id="UP000777438"/>
    </source>
</evidence>
<accession>A0A9P8W864</accession>
<name>A0A9P8W864_9HYPO</name>
<dbReference type="Proteomes" id="UP000777438">
    <property type="component" value="Unassembled WGS sequence"/>
</dbReference>
<dbReference type="AlphaFoldDB" id="A0A9P8W864"/>
<evidence type="ECO:0000313" key="2">
    <source>
        <dbReference type="EMBL" id="KAH6892133.1"/>
    </source>
</evidence>
<evidence type="ECO:0000256" key="1">
    <source>
        <dbReference type="SAM" id="Phobius"/>
    </source>
</evidence>
<keyword evidence="1" id="KW-1133">Transmembrane helix</keyword>
<comment type="caution">
    <text evidence="2">The sequence shown here is derived from an EMBL/GenBank/DDBJ whole genome shotgun (WGS) entry which is preliminary data.</text>
</comment>
<organism evidence="2 3">
    <name type="scientific">Thelonectria olida</name>
    <dbReference type="NCBI Taxonomy" id="1576542"/>
    <lineage>
        <taxon>Eukaryota</taxon>
        <taxon>Fungi</taxon>
        <taxon>Dikarya</taxon>
        <taxon>Ascomycota</taxon>
        <taxon>Pezizomycotina</taxon>
        <taxon>Sordariomycetes</taxon>
        <taxon>Hypocreomycetidae</taxon>
        <taxon>Hypocreales</taxon>
        <taxon>Nectriaceae</taxon>
        <taxon>Thelonectria</taxon>
    </lineage>
</organism>
<keyword evidence="1" id="KW-0812">Transmembrane</keyword>
<dbReference type="EMBL" id="JAGPYM010000007">
    <property type="protein sequence ID" value="KAH6892133.1"/>
    <property type="molecule type" value="Genomic_DNA"/>
</dbReference>
<protein>
    <submittedName>
        <fullName evidence="2">Uncharacterized protein</fullName>
    </submittedName>
</protein>
<gene>
    <name evidence="2" type="ORF">B0T10DRAFT_285860</name>
</gene>
<proteinExistence type="predicted"/>